<dbReference type="GO" id="GO:1904680">
    <property type="term" value="F:peptide transmembrane transporter activity"/>
    <property type="evidence" value="ECO:0007669"/>
    <property type="project" value="TreeGrafter"/>
</dbReference>
<dbReference type="PANTHER" id="PTHR30290:SF9">
    <property type="entry name" value="OLIGOPEPTIDE-BINDING PROTEIN APPA"/>
    <property type="match status" value="1"/>
</dbReference>
<evidence type="ECO:0000256" key="1">
    <source>
        <dbReference type="ARBA" id="ARBA00005695"/>
    </source>
</evidence>
<dbReference type="AlphaFoldDB" id="A0A1F5SCS0"/>
<sequence>MIGSCLMVIVLSSLFLAVRLYKTHLEIAPVNGGEYIEGVIGSIKYVNPLYSAVSDVDSDIANLVYSSLFRRGENAQLENDLAVSQAISPDGKAYAIKVRNDAFWHNGSRLTVDDIIFTFEAIKNSQYKSPLRASFSGVEIQKVDNQTIKFNLAEPYAAFLDLLTFGILPQESWQQIEPASASLAELNLKPVGSGRFKFASLVKDKAGNIRAYNLIRHAGYYGQPAHINNFSFKLFGNISEAISALNGNLINGLSYLPEQAKGEVAAQDALNFYRLNLPKLSAIFFNPKLDPALADKKVRQALAYAIDKDKIIGQVMAGSARAIDSPVLPESFAYNPGAKKYNFDLASSSRLLSEAGWQAAELKAEDIEKAQADSASKDEAVKKPADAKLDMGAGRWLIKNNNYLTVSLTTVDNPEYSRTAQLIAEFWSRINIKTKINLVPANQIQAEVVRPRNFSALFYGEIVGADPDPYAFWHSSQIGQAGLNIADYSNKEVDKLLEEGRLTNDLKIRQEKYKKFQEILAEDMPAVFLYSPNYTYVQSKKIKGFNVKSIILPSDRFADVNEWYMKTGRKIVW</sequence>
<dbReference type="SUPFAM" id="SSF53850">
    <property type="entry name" value="Periplasmic binding protein-like II"/>
    <property type="match status" value="1"/>
</dbReference>
<dbReference type="Pfam" id="PF00496">
    <property type="entry name" value="SBP_bac_5"/>
    <property type="match status" value="1"/>
</dbReference>
<dbReference type="GO" id="GO:0015833">
    <property type="term" value="P:peptide transport"/>
    <property type="evidence" value="ECO:0007669"/>
    <property type="project" value="TreeGrafter"/>
</dbReference>
<evidence type="ECO:0000313" key="6">
    <source>
        <dbReference type="Proteomes" id="UP000178783"/>
    </source>
</evidence>
<dbReference type="PANTHER" id="PTHR30290">
    <property type="entry name" value="PERIPLASMIC BINDING COMPONENT OF ABC TRANSPORTER"/>
    <property type="match status" value="1"/>
</dbReference>
<comment type="similarity">
    <text evidence="1">Belongs to the bacterial solute-binding protein 5 family.</text>
</comment>
<dbReference type="Gene3D" id="3.10.105.10">
    <property type="entry name" value="Dipeptide-binding Protein, Domain 3"/>
    <property type="match status" value="1"/>
</dbReference>
<proteinExistence type="inferred from homology"/>
<dbReference type="Gene3D" id="3.40.190.10">
    <property type="entry name" value="Periplasmic binding protein-like II"/>
    <property type="match status" value="1"/>
</dbReference>
<evidence type="ECO:0000259" key="4">
    <source>
        <dbReference type="Pfam" id="PF00496"/>
    </source>
</evidence>
<dbReference type="PIRSF" id="PIRSF002741">
    <property type="entry name" value="MppA"/>
    <property type="match status" value="1"/>
</dbReference>
<dbReference type="InterPro" id="IPR000914">
    <property type="entry name" value="SBP_5_dom"/>
</dbReference>
<reference evidence="5 6" key="1">
    <citation type="journal article" date="2016" name="Nat. Commun.">
        <title>Thousands of microbial genomes shed light on interconnected biogeochemical processes in an aquifer system.</title>
        <authorList>
            <person name="Anantharaman K."/>
            <person name="Brown C.T."/>
            <person name="Hug L.A."/>
            <person name="Sharon I."/>
            <person name="Castelle C.J."/>
            <person name="Probst A.J."/>
            <person name="Thomas B.C."/>
            <person name="Singh A."/>
            <person name="Wilkins M.J."/>
            <person name="Karaoz U."/>
            <person name="Brodie E.L."/>
            <person name="Williams K.H."/>
            <person name="Hubbard S.S."/>
            <person name="Banfield J.F."/>
        </authorList>
    </citation>
    <scope>NUCLEOTIDE SEQUENCE [LARGE SCALE GENOMIC DNA]</scope>
</reference>
<accession>A0A1F5SCS0</accession>
<evidence type="ECO:0000313" key="5">
    <source>
        <dbReference type="EMBL" id="OGF24406.1"/>
    </source>
</evidence>
<evidence type="ECO:0000256" key="2">
    <source>
        <dbReference type="ARBA" id="ARBA00022448"/>
    </source>
</evidence>
<name>A0A1F5SCS0_9BACT</name>
<protein>
    <recommendedName>
        <fullName evidence="4">Solute-binding protein family 5 domain-containing protein</fullName>
    </recommendedName>
</protein>
<organism evidence="5 6">
    <name type="scientific">Candidatus Falkowbacteria bacterium RIFCSPLOWO2_02_FULL_45_21</name>
    <dbReference type="NCBI Taxonomy" id="1797989"/>
    <lineage>
        <taxon>Bacteria</taxon>
        <taxon>Candidatus Falkowiibacteriota</taxon>
    </lineage>
</organism>
<dbReference type="GO" id="GO:0043190">
    <property type="term" value="C:ATP-binding cassette (ABC) transporter complex"/>
    <property type="evidence" value="ECO:0007669"/>
    <property type="project" value="InterPro"/>
</dbReference>
<dbReference type="Proteomes" id="UP000178783">
    <property type="component" value="Unassembled WGS sequence"/>
</dbReference>
<dbReference type="STRING" id="1797989.A3H66_03055"/>
<keyword evidence="2" id="KW-0813">Transport</keyword>
<dbReference type="InterPro" id="IPR030678">
    <property type="entry name" value="Peptide/Ni-bd"/>
</dbReference>
<comment type="caution">
    <text evidence="5">The sequence shown here is derived from an EMBL/GenBank/DDBJ whole genome shotgun (WGS) entry which is preliminary data.</text>
</comment>
<evidence type="ECO:0000256" key="3">
    <source>
        <dbReference type="ARBA" id="ARBA00022729"/>
    </source>
</evidence>
<dbReference type="Gene3D" id="3.90.76.10">
    <property type="entry name" value="Dipeptide-binding Protein, Domain 1"/>
    <property type="match status" value="1"/>
</dbReference>
<dbReference type="GO" id="GO:0042597">
    <property type="term" value="C:periplasmic space"/>
    <property type="evidence" value="ECO:0007669"/>
    <property type="project" value="UniProtKB-ARBA"/>
</dbReference>
<dbReference type="EMBL" id="MFFW01000020">
    <property type="protein sequence ID" value="OGF24406.1"/>
    <property type="molecule type" value="Genomic_DNA"/>
</dbReference>
<feature type="domain" description="Solute-binding protein family 5" evidence="4">
    <location>
        <begin position="77"/>
        <end position="475"/>
    </location>
</feature>
<dbReference type="InterPro" id="IPR039424">
    <property type="entry name" value="SBP_5"/>
</dbReference>
<gene>
    <name evidence="5" type="ORF">A3H66_03055</name>
</gene>
<keyword evidence="3" id="KW-0732">Signal</keyword>